<reference evidence="1 2" key="1">
    <citation type="journal article" date="2022" name="Int. J. Syst. Evol. Microbiol.">
        <title>Miniphocaeibacter halophilus sp. nov., an ammonium-tolerant acetate-producing bacterium isolated from a biogas system.</title>
        <authorList>
            <person name="Schnurer A."/>
            <person name="Singh A."/>
            <person name="Bi S."/>
            <person name="Qiao W."/>
            <person name="Westerholm M."/>
        </authorList>
    </citation>
    <scope>NUCLEOTIDE SEQUENCE [LARGE SCALE GENOMIC DNA]</scope>
    <source>
        <strain evidence="1 2">AMB_01</strain>
    </source>
</reference>
<dbReference type="EMBL" id="CP066744">
    <property type="protein sequence ID" value="QQK07599.1"/>
    <property type="molecule type" value="Genomic_DNA"/>
</dbReference>
<dbReference type="EC" id="1.2.1.10" evidence="1"/>
<protein>
    <submittedName>
        <fullName evidence="1">Acetaldehyde dehydrogenase (Acetylating)</fullName>
        <ecNumber evidence="1">1.2.1.10</ecNumber>
    </submittedName>
</protein>
<keyword evidence="2" id="KW-1185">Reference proteome</keyword>
<organism evidence="1 2">
    <name type="scientific">Miniphocaeibacter halophilus</name>
    <dbReference type="NCBI Taxonomy" id="2931922"/>
    <lineage>
        <taxon>Bacteria</taxon>
        <taxon>Bacillati</taxon>
        <taxon>Bacillota</taxon>
        <taxon>Tissierellia</taxon>
        <taxon>Tissierellales</taxon>
        <taxon>Peptoniphilaceae</taxon>
        <taxon>Miniphocaeibacter</taxon>
    </lineage>
</organism>
<dbReference type="Proteomes" id="UP000595814">
    <property type="component" value="Chromosome"/>
</dbReference>
<sequence length="293" mass="31811">MKKIKVGIIGPGNIGQDLMIKIGRSKYLELTCVVNIRESKGLERARKLGVDASPLGVDYLIEKYTGIIDIVFDATSAKAHLSAYKKLQDAGMFVLDLTPAAVGPYCVPAVNLDRNMLREKEVNLVTCAGQATTPLVNAINEVADVYYAEIVSSLSSDSAGAGTRANIDEFTETTKKALETIGGADKAKAIIILNPADPPIYMSNTIYTRVKDVNMEKITKATDECINRMKEYVPGVRYKMTPTLKDLNDDIVMLIVEVEGLGDYLPIHSGNLDIINASAIKIAEEKAKELLGV</sequence>
<accession>A0AC61MPY7</accession>
<proteinExistence type="predicted"/>
<evidence type="ECO:0000313" key="1">
    <source>
        <dbReference type="EMBL" id="QQK07599.1"/>
    </source>
</evidence>
<gene>
    <name evidence="1" type="ORF">JFY71_09930</name>
</gene>
<evidence type="ECO:0000313" key="2">
    <source>
        <dbReference type="Proteomes" id="UP000595814"/>
    </source>
</evidence>
<name>A0AC61MPY7_9FIRM</name>
<keyword evidence="1" id="KW-0560">Oxidoreductase</keyword>